<organism evidence="1 2">
    <name type="scientific">Gossypium australe</name>
    <dbReference type="NCBI Taxonomy" id="47621"/>
    <lineage>
        <taxon>Eukaryota</taxon>
        <taxon>Viridiplantae</taxon>
        <taxon>Streptophyta</taxon>
        <taxon>Embryophyta</taxon>
        <taxon>Tracheophyta</taxon>
        <taxon>Spermatophyta</taxon>
        <taxon>Magnoliopsida</taxon>
        <taxon>eudicotyledons</taxon>
        <taxon>Gunneridae</taxon>
        <taxon>Pentapetalae</taxon>
        <taxon>rosids</taxon>
        <taxon>malvids</taxon>
        <taxon>Malvales</taxon>
        <taxon>Malvaceae</taxon>
        <taxon>Malvoideae</taxon>
        <taxon>Gossypium</taxon>
    </lineage>
</organism>
<sequence length="70" mass="7598">MAPTSPEYSVALGAEQMAGSIDGRLRWKVGTLVTGRYHIDERCLAYITFGKQSDGVLVGENTISRCSVSF</sequence>
<name>A0A5B6VS22_9ROSI</name>
<evidence type="ECO:0000313" key="2">
    <source>
        <dbReference type="Proteomes" id="UP000325315"/>
    </source>
</evidence>
<gene>
    <name evidence="1" type="ORF">EPI10_022536</name>
</gene>
<accession>A0A5B6VS22</accession>
<dbReference type="EMBL" id="SMMG02000005">
    <property type="protein sequence ID" value="KAA3472026.1"/>
    <property type="molecule type" value="Genomic_DNA"/>
</dbReference>
<dbReference type="Proteomes" id="UP000325315">
    <property type="component" value="Unassembled WGS sequence"/>
</dbReference>
<proteinExistence type="predicted"/>
<dbReference type="OrthoDB" id="1725649at2759"/>
<comment type="caution">
    <text evidence="1">The sequence shown here is derived from an EMBL/GenBank/DDBJ whole genome shotgun (WGS) entry which is preliminary data.</text>
</comment>
<dbReference type="AlphaFoldDB" id="A0A5B6VS22"/>
<keyword evidence="2" id="KW-1185">Reference proteome</keyword>
<reference evidence="2" key="1">
    <citation type="journal article" date="2019" name="Plant Biotechnol. J.">
        <title>Genome sequencing of the Australian wild diploid species Gossypium australe highlights disease resistance and delayed gland morphogenesis.</title>
        <authorList>
            <person name="Cai Y."/>
            <person name="Cai X."/>
            <person name="Wang Q."/>
            <person name="Wang P."/>
            <person name="Zhang Y."/>
            <person name="Cai C."/>
            <person name="Xu Y."/>
            <person name="Wang K."/>
            <person name="Zhou Z."/>
            <person name="Wang C."/>
            <person name="Geng S."/>
            <person name="Li B."/>
            <person name="Dong Q."/>
            <person name="Hou Y."/>
            <person name="Wang H."/>
            <person name="Ai P."/>
            <person name="Liu Z."/>
            <person name="Yi F."/>
            <person name="Sun M."/>
            <person name="An G."/>
            <person name="Cheng J."/>
            <person name="Zhang Y."/>
            <person name="Shi Q."/>
            <person name="Xie Y."/>
            <person name="Shi X."/>
            <person name="Chang Y."/>
            <person name="Huang F."/>
            <person name="Chen Y."/>
            <person name="Hong S."/>
            <person name="Mi L."/>
            <person name="Sun Q."/>
            <person name="Zhang L."/>
            <person name="Zhou B."/>
            <person name="Peng R."/>
            <person name="Zhang X."/>
            <person name="Liu F."/>
        </authorList>
    </citation>
    <scope>NUCLEOTIDE SEQUENCE [LARGE SCALE GENOMIC DNA]</scope>
    <source>
        <strain evidence="2">cv. PA1801</strain>
    </source>
</reference>
<evidence type="ECO:0000313" key="1">
    <source>
        <dbReference type="EMBL" id="KAA3472026.1"/>
    </source>
</evidence>
<protein>
    <submittedName>
        <fullName evidence="1">NDR1/HIN1-like protein 12</fullName>
    </submittedName>
</protein>